<dbReference type="InterPro" id="IPR025382">
    <property type="entry name" value="Cap4-like_endonuclease_dom"/>
</dbReference>
<dbReference type="Pfam" id="PF14130">
    <property type="entry name" value="Cap4_nuclease"/>
    <property type="match status" value="1"/>
</dbReference>
<proteinExistence type="predicted"/>
<dbReference type="Proteomes" id="UP001183824">
    <property type="component" value="Unassembled WGS sequence"/>
</dbReference>
<evidence type="ECO:0000259" key="1">
    <source>
        <dbReference type="Pfam" id="PF14130"/>
    </source>
</evidence>
<reference evidence="3" key="1">
    <citation type="submission" date="2023-07" db="EMBL/GenBank/DDBJ databases">
        <title>30 novel species of actinomycetes from the DSMZ collection.</title>
        <authorList>
            <person name="Nouioui I."/>
        </authorList>
    </citation>
    <scope>NUCLEOTIDE SEQUENCE [LARGE SCALE GENOMIC DNA]</scope>
    <source>
        <strain evidence="3">DSM 41640</strain>
    </source>
</reference>
<organism evidence="2 3">
    <name type="scientific">Streptomyces doebereineriae</name>
    <dbReference type="NCBI Taxonomy" id="3075528"/>
    <lineage>
        <taxon>Bacteria</taxon>
        <taxon>Bacillati</taxon>
        <taxon>Actinomycetota</taxon>
        <taxon>Actinomycetes</taxon>
        <taxon>Kitasatosporales</taxon>
        <taxon>Streptomycetaceae</taxon>
        <taxon>Streptomyces</taxon>
    </lineage>
</organism>
<name>A0ABU2VRC2_9ACTN</name>
<comment type="caution">
    <text evidence="2">The sequence shown here is derived from an EMBL/GenBank/DDBJ whole genome shotgun (WGS) entry which is preliminary data.</text>
</comment>
<dbReference type="EMBL" id="JAVREZ010000039">
    <property type="protein sequence ID" value="MDT0488164.1"/>
    <property type="molecule type" value="Genomic_DNA"/>
</dbReference>
<dbReference type="RefSeq" id="WP_311720752.1">
    <property type="nucleotide sequence ID" value="NZ_JAVREZ010000039.1"/>
</dbReference>
<feature type="domain" description="CD-NTase associated protein 4-like DNA endonuclease" evidence="1">
    <location>
        <begin position="12"/>
        <end position="92"/>
    </location>
</feature>
<sequence length="393" mass="43720">MADPIETEAPDDSGSVTLRRYEYQVHIAVQAVLEMLAGGTVEHITCEHIEDIVVARKGDSRCADGELFWDYQQIKTRDAVEPWTLADVIAKKPLKSLWRTHTAVRGTGQVYQLTAGVEGHLDPADALVIALSRGQGGDHESCRKRVASHLKVIDDDHLSEFLGLVRVRSLVRRESVEAHSTRVLADLGPGLPMATIDALYTELLRRTREAMQGRPVARWTELLAIDDPPAAVLNKRVSAAVIADVRQRLTRPEHVLLQDLSQQLNRSETSLVRKLRQGAASKDVIEDAQMMRANADHHRLREAALGTWPDDPAVEADLDQRLLFLARRVGRTHAEHARPADAIFDDLQVELQNNAGAYDRQPLYAQDGVLLMGRACAVSDECRFNWGDVRDAS</sequence>
<gene>
    <name evidence="2" type="ORF">RNB18_49815</name>
</gene>
<keyword evidence="3" id="KW-1185">Reference proteome</keyword>
<accession>A0ABU2VRC2</accession>
<protein>
    <submittedName>
        <fullName evidence="2">DsDNA nuclease domain-containing protein</fullName>
    </submittedName>
</protein>
<evidence type="ECO:0000313" key="2">
    <source>
        <dbReference type="EMBL" id="MDT0488164.1"/>
    </source>
</evidence>
<evidence type="ECO:0000313" key="3">
    <source>
        <dbReference type="Proteomes" id="UP001183824"/>
    </source>
</evidence>